<reference evidence="6 7" key="1">
    <citation type="submission" date="2018-12" db="EMBL/GenBank/DDBJ databases">
        <title>Complete genome sequence of Flaviflexus sp. H23T48.</title>
        <authorList>
            <person name="Bae J.-W."/>
            <person name="Lee J.-Y."/>
        </authorList>
    </citation>
    <scope>NUCLEOTIDE SEQUENCE [LARGE SCALE GENOMIC DNA]</scope>
    <source>
        <strain evidence="6 7">H23T48</strain>
    </source>
</reference>
<name>A0A3Q9G5D2_9ACTO</name>
<evidence type="ECO:0000313" key="6">
    <source>
        <dbReference type="EMBL" id="AZQ78012.1"/>
    </source>
</evidence>
<evidence type="ECO:0000256" key="4">
    <source>
        <dbReference type="ARBA" id="ARBA00023172"/>
    </source>
</evidence>
<dbReference type="EMBL" id="CP034593">
    <property type="protein sequence ID" value="AZQ78012.1"/>
    <property type="molecule type" value="Genomic_DNA"/>
</dbReference>
<evidence type="ECO:0000313" key="7">
    <source>
        <dbReference type="Proteomes" id="UP000280344"/>
    </source>
</evidence>
<keyword evidence="7" id="KW-1185">Reference proteome</keyword>
<dbReference type="GO" id="GO:0006310">
    <property type="term" value="P:DNA recombination"/>
    <property type="evidence" value="ECO:0007669"/>
    <property type="project" value="UniProtKB-KW"/>
</dbReference>
<dbReference type="KEGG" id="flh:EJ997_12375"/>
<protein>
    <submittedName>
        <fullName evidence="6">DNA recombination protein RmuC</fullName>
    </submittedName>
</protein>
<dbReference type="AlphaFoldDB" id="A0A3Q9G5D2"/>
<evidence type="ECO:0000256" key="5">
    <source>
        <dbReference type="SAM" id="Coils"/>
    </source>
</evidence>
<feature type="coiled-coil region" evidence="5">
    <location>
        <begin position="35"/>
        <end position="62"/>
    </location>
</feature>
<dbReference type="Proteomes" id="UP000280344">
    <property type="component" value="Chromosome"/>
</dbReference>
<keyword evidence="3 5" id="KW-0175">Coiled coil</keyword>
<dbReference type="PANTHER" id="PTHR30563:SF0">
    <property type="entry name" value="DNA RECOMBINATION PROTEIN RMUC"/>
    <property type="match status" value="1"/>
</dbReference>
<accession>A0A3Q9G5D2</accession>
<organism evidence="6 7">
    <name type="scientific">Flaviflexus ciconiae</name>
    <dbReference type="NCBI Taxonomy" id="2496867"/>
    <lineage>
        <taxon>Bacteria</taxon>
        <taxon>Bacillati</taxon>
        <taxon>Actinomycetota</taxon>
        <taxon>Actinomycetes</taxon>
        <taxon>Actinomycetales</taxon>
        <taxon>Actinomycetaceae</taxon>
        <taxon>Flaviflexus</taxon>
    </lineage>
</organism>
<dbReference type="InterPro" id="IPR003798">
    <property type="entry name" value="DNA_recombination_RmuC"/>
</dbReference>
<evidence type="ECO:0000256" key="1">
    <source>
        <dbReference type="ARBA" id="ARBA00003416"/>
    </source>
</evidence>
<proteinExistence type="inferred from homology"/>
<gene>
    <name evidence="6" type="ORF">EJ997_12375</name>
</gene>
<dbReference type="PANTHER" id="PTHR30563">
    <property type="entry name" value="DNA RECOMBINATION PROTEIN RMUC"/>
    <property type="match status" value="1"/>
</dbReference>
<dbReference type="Pfam" id="PF02646">
    <property type="entry name" value="RmuC"/>
    <property type="match status" value="1"/>
</dbReference>
<dbReference type="OrthoDB" id="370725at2"/>
<comment type="similarity">
    <text evidence="2">Belongs to the RmuC family.</text>
</comment>
<keyword evidence="4" id="KW-0233">DNA recombination</keyword>
<evidence type="ECO:0000256" key="3">
    <source>
        <dbReference type="ARBA" id="ARBA00023054"/>
    </source>
</evidence>
<dbReference type="RefSeq" id="WP_126704814.1">
    <property type="nucleotide sequence ID" value="NZ_CP034593.1"/>
</dbReference>
<evidence type="ECO:0000256" key="2">
    <source>
        <dbReference type="ARBA" id="ARBA00009840"/>
    </source>
</evidence>
<comment type="function">
    <text evidence="1">Involved in DNA recombination.</text>
</comment>
<sequence>MEISVPLLLVLILVVLALGVGLGYLIGAARTSSRSADDRVTIAQLTARAERLEEENNGLIDRAGRDQNLLQAFSPISARLADMSTKVGQLEKAQVAAASRLGQQLSTTSEASKDLLNVTSSLRSALTSTSARGVWGEAELERIVSSAGMLPHVHFDTQASIESNGTRRRPDMLIYLPGDGTIAVDAKVPLSAYLRAAELSDDDPAEREERKRLLQDHAKAVRAHVLALSKRDYPSQFEHSPKITIMFMPTESLLSEAVHANPNLLDEAARLGIALTSPSSLLALLRSVAATWSSSRVTEEASEVLALGKDLVNRLGDLSKHLSTLGTNLSRTVTAYNRSIGTLESRLLVTARNFESLPSDHLEVSQLDKDSDQIRLITRSELLGDDDLGDDRHEPFDHRAGA</sequence>